<sequence>MQTVEETIDVAVPVRTAYDQWTQFESFPNFMSGVESVTQLTDTTNHWKTKIGGVEREFDTEIVEQQPDQRIAWRSIDGKSHAGVVTFSQLSADSTQVSVRFEWNPETFTEKAGAALNLDNKQVKSDMKKFKEFLETRGTQTGAWRGEVSDSGPTGTQL</sequence>
<dbReference type="Gene3D" id="3.30.530.20">
    <property type="match status" value="1"/>
</dbReference>
<dbReference type="EMBL" id="CP093326">
    <property type="protein sequence ID" value="UNK46369.1"/>
    <property type="molecule type" value="Genomic_DNA"/>
</dbReference>
<dbReference type="InterPro" id="IPR023393">
    <property type="entry name" value="START-like_dom_sf"/>
</dbReference>
<dbReference type="PANTHER" id="PTHR33824">
    <property type="entry name" value="POLYKETIDE CYCLASE/DEHYDRASE AND LIPID TRANSPORT SUPERFAMILY PROTEIN"/>
    <property type="match status" value="1"/>
</dbReference>
<dbReference type="CDD" id="cd07817">
    <property type="entry name" value="SRPBCC_8"/>
    <property type="match status" value="1"/>
</dbReference>
<dbReference type="SUPFAM" id="SSF55961">
    <property type="entry name" value="Bet v1-like"/>
    <property type="match status" value="1"/>
</dbReference>
<accession>A0ABY3WF92</accession>
<dbReference type="InterPro" id="IPR047137">
    <property type="entry name" value="ORF3"/>
</dbReference>
<reference evidence="2 3" key="1">
    <citation type="submission" date="2022-03" db="EMBL/GenBank/DDBJ databases">
        <title>Isotopic signatures of nitrous oxide derived from detoxification processes.</title>
        <authorList>
            <person name="Behrendt U."/>
            <person name="Buchen C."/>
            <person name="Well R."/>
            <person name="Ulrich A."/>
            <person name="Rohe L."/>
            <person name="Kolb S."/>
            <person name="Schloter M."/>
            <person name="Horn M.A."/>
            <person name="Augustin J."/>
        </authorList>
    </citation>
    <scope>NUCLEOTIDE SEQUENCE [LARGE SCALE GENOMIC DNA]</scope>
    <source>
        <strain evidence="2 3">S4-C24</strain>
    </source>
</reference>
<evidence type="ECO:0000313" key="2">
    <source>
        <dbReference type="EMBL" id="UNK46369.1"/>
    </source>
</evidence>
<evidence type="ECO:0000259" key="1">
    <source>
        <dbReference type="Pfam" id="PF03364"/>
    </source>
</evidence>
<organism evidence="2 3">
    <name type="scientific">Arthrobacter sulfonylureivorans</name>
    <dbReference type="NCBI Taxonomy" id="2486855"/>
    <lineage>
        <taxon>Bacteria</taxon>
        <taxon>Bacillati</taxon>
        <taxon>Actinomycetota</taxon>
        <taxon>Actinomycetes</taxon>
        <taxon>Micrococcales</taxon>
        <taxon>Micrococcaceae</taxon>
        <taxon>Arthrobacter</taxon>
    </lineage>
</organism>
<feature type="domain" description="Coenzyme Q-binding protein COQ10 START" evidence="1">
    <location>
        <begin position="10"/>
        <end position="130"/>
    </location>
</feature>
<evidence type="ECO:0000313" key="3">
    <source>
        <dbReference type="Proteomes" id="UP000829069"/>
    </source>
</evidence>
<name>A0ABY3WF92_9MICC</name>
<proteinExistence type="predicted"/>
<dbReference type="RefSeq" id="WP_241914405.1">
    <property type="nucleotide sequence ID" value="NZ_CP093326.1"/>
</dbReference>
<dbReference type="PANTHER" id="PTHR33824:SF7">
    <property type="entry name" value="POLYKETIDE CYCLASE_DEHYDRASE AND LIPID TRANSPORT SUPERFAMILY PROTEIN"/>
    <property type="match status" value="1"/>
</dbReference>
<dbReference type="InterPro" id="IPR005031">
    <property type="entry name" value="COQ10_START"/>
</dbReference>
<dbReference type="Proteomes" id="UP000829069">
    <property type="component" value="Chromosome"/>
</dbReference>
<protein>
    <submittedName>
        <fullName evidence="2">SRPBCC family protein</fullName>
    </submittedName>
</protein>
<dbReference type="Pfam" id="PF03364">
    <property type="entry name" value="Polyketide_cyc"/>
    <property type="match status" value="1"/>
</dbReference>
<gene>
    <name evidence="2" type="ORF">MNQ99_03080</name>
</gene>
<keyword evidence="3" id="KW-1185">Reference proteome</keyword>